<proteinExistence type="predicted"/>
<evidence type="ECO:0000256" key="4">
    <source>
        <dbReference type="ARBA" id="ARBA00022816"/>
    </source>
</evidence>
<dbReference type="GO" id="GO:0015031">
    <property type="term" value="P:protein transport"/>
    <property type="evidence" value="ECO:0007669"/>
    <property type="project" value="UniProtKB-KW"/>
</dbReference>
<evidence type="ECO:0000313" key="13">
    <source>
        <dbReference type="RefSeq" id="XP_056866506.1"/>
    </source>
</evidence>
<keyword evidence="9" id="KW-0539">Nucleus</keyword>
<dbReference type="InterPro" id="IPR015007">
    <property type="entry name" value="NUP2/50/61"/>
</dbReference>
<keyword evidence="6" id="KW-0007">Acetylation</keyword>
<keyword evidence="2" id="KW-0813">Transport</keyword>
<dbReference type="Pfam" id="PF08911">
    <property type="entry name" value="NUP50"/>
    <property type="match status" value="1"/>
</dbReference>
<evidence type="ECO:0000256" key="7">
    <source>
        <dbReference type="ARBA" id="ARBA00023010"/>
    </source>
</evidence>
<evidence type="ECO:0000256" key="9">
    <source>
        <dbReference type="ARBA" id="ARBA00023242"/>
    </source>
</evidence>
<feature type="region of interest" description="Disordered" evidence="10">
    <location>
        <begin position="355"/>
        <end position="387"/>
    </location>
</feature>
<keyword evidence="5" id="KW-0653">Protein transport</keyword>
<feature type="compositionally biased region" description="Basic and acidic residues" evidence="10">
    <location>
        <begin position="101"/>
        <end position="119"/>
    </location>
</feature>
<dbReference type="InterPro" id="IPR045207">
    <property type="entry name" value="RanBD_NUP50_plant"/>
</dbReference>
<dbReference type="GeneID" id="130512478"/>
<evidence type="ECO:0000256" key="2">
    <source>
        <dbReference type="ARBA" id="ARBA00022448"/>
    </source>
</evidence>
<keyword evidence="12" id="KW-1185">Reference proteome</keyword>
<evidence type="ECO:0000256" key="8">
    <source>
        <dbReference type="ARBA" id="ARBA00023132"/>
    </source>
</evidence>
<protein>
    <submittedName>
        <fullName evidence="13">Nuclear pore complex protein NUP50B-like</fullName>
    </submittedName>
</protein>
<dbReference type="GO" id="GO:0051028">
    <property type="term" value="P:mRNA transport"/>
    <property type="evidence" value="ECO:0007669"/>
    <property type="project" value="UniProtKB-KW"/>
</dbReference>
<dbReference type="Proteomes" id="UP000504610">
    <property type="component" value="Chromosome 5"/>
</dbReference>
<evidence type="ECO:0000256" key="5">
    <source>
        <dbReference type="ARBA" id="ARBA00022927"/>
    </source>
</evidence>
<dbReference type="OrthoDB" id="185618at2759"/>
<keyword evidence="7" id="KW-0811">Translocation</keyword>
<dbReference type="InterPro" id="IPR045255">
    <property type="entry name" value="RanBP1-like"/>
</dbReference>
<dbReference type="InterPro" id="IPR011993">
    <property type="entry name" value="PH-like_dom_sf"/>
</dbReference>
<keyword evidence="3" id="KW-0677">Repeat</keyword>
<feature type="region of interest" description="Disordered" evidence="10">
    <location>
        <begin position="101"/>
        <end position="170"/>
    </location>
</feature>
<feature type="compositionally biased region" description="Basic and acidic residues" evidence="10">
    <location>
        <begin position="1"/>
        <end position="21"/>
    </location>
</feature>
<dbReference type="PROSITE" id="PS50196">
    <property type="entry name" value="RANBD1"/>
    <property type="match status" value="1"/>
</dbReference>
<dbReference type="Gene3D" id="2.30.29.30">
    <property type="entry name" value="Pleckstrin-homology domain (PH domain)/Phosphotyrosine-binding domain (PTB)"/>
    <property type="match status" value="1"/>
</dbReference>
<dbReference type="RefSeq" id="XP_056866506.1">
    <property type="nucleotide sequence ID" value="XM_057010526.1"/>
</dbReference>
<dbReference type="PANTHER" id="PTHR23138:SF142">
    <property type="entry name" value="RAN-BINDING PROTEIN 3B-RELATED"/>
    <property type="match status" value="1"/>
</dbReference>
<evidence type="ECO:0000256" key="3">
    <source>
        <dbReference type="ARBA" id="ARBA00022737"/>
    </source>
</evidence>
<reference evidence="12" key="1">
    <citation type="journal article" date="2019" name="Database">
        <title>The radish genome database (RadishGD): an integrated information resource for radish genomics.</title>
        <authorList>
            <person name="Yu H.J."/>
            <person name="Baek S."/>
            <person name="Lee Y.J."/>
            <person name="Cho A."/>
            <person name="Mun J.H."/>
        </authorList>
    </citation>
    <scope>NUCLEOTIDE SEQUENCE [LARGE SCALE GENOMIC DNA]</scope>
    <source>
        <strain evidence="12">cv. WK10039</strain>
    </source>
</reference>
<dbReference type="SMART" id="SM00160">
    <property type="entry name" value="RanBD"/>
    <property type="match status" value="1"/>
</dbReference>
<dbReference type="PANTHER" id="PTHR23138">
    <property type="entry name" value="RAN BINDING PROTEIN"/>
    <property type="match status" value="1"/>
</dbReference>
<dbReference type="KEGG" id="rsz:130512478"/>
<evidence type="ECO:0000313" key="12">
    <source>
        <dbReference type="Proteomes" id="UP000504610"/>
    </source>
</evidence>
<gene>
    <name evidence="13" type="primary">LOC130512478</name>
</gene>
<accession>A0A9W3DS94</accession>
<dbReference type="GO" id="GO:0005643">
    <property type="term" value="C:nuclear pore"/>
    <property type="evidence" value="ECO:0007669"/>
    <property type="project" value="UniProtKB-SubCell"/>
</dbReference>
<evidence type="ECO:0000256" key="1">
    <source>
        <dbReference type="ARBA" id="ARBA00004567"/>
    </source>
</evidence>
<reference evidence="13" key="2">
    <citation type="submission" date="2025-08" db="UniProtKB">
        <authorList>
            <consortium name="RefSeq"/>
        </authorList>
    </citation>
    <scope>IDENTIFICATION</scope>
    <source>
        <tissue evidence="13">Leaf</tissue>
    </source>
</reference>
<dbReference type="CDD" id="cd13169">
    <property type="entry name" value="RanBD_NUP50_plant"/>
    <property type="match status" value="1"/>
</dbReference>
<dbReference type="AlphaFoldDB" id="A0A9W3DS94"/>
<dbReference type="Pfam" id="PF00638">
    <property type="entry name" value="Ran_BP1"/>
    <property type="match status" value="1"/>
</dbReference>
<evidence type="ECO:0000259" key="11">
    <source>
        <dbReference type="PROSITE" id="PS50196"/>
    </source>
</evidence>
<sequence length="387" mass="41633">MGDSEPSKKRGALKELSRGLDDSDDDTCAFESGSFKTASEEVLATRRILRVDVVTNKQEAHYDGIRSDAPIVVIDGGQTKYDTISVTLVEETEMAKDDINSVDKSEAVNGGERAKDETKTTTTQVQDAAGEEKAKDDNINFGKGGVDKDSSGGDQTEIQGKEGTDNSGAFFPPFHLHSNCKNAFSGFPTSTTAFSVSSFSFGSTASGSVSRTQLSSYGFSLPSDGTSSIFGTTQSAETGEEKEETAFTADSVVLFEFLQGGWKERGKGQVKVNVSTTTTDSRRKARLLMRSKGNYRLILNASLYPEMKLASMDKKVLTFASVNSVSQAKTGLSTFALKFKDPAIMEEFREVIEEHKESKPMSVKAAAAAAAPLKTPENSPRAEQEDA</sequence>
<feature type="region of interest" description="Disordered" evidence="10">
    <location>
        <begin position="1"/>
        <end position="27"/>
    </location>
</feature>
<evidence type="ECO:0000256" key="10">
    <source>
        <dbReference type="SAM" id="MobiDB-lite"/>
    </source>
</evidence>
<organism evidence="12 13">
    <name type="scientific">Raphanus sativus</name>
    <name type="common">Radish</name>
    <name type="synonym">Raphanus raphanistrum var. sativus</name>
    <dbReference type="NCBI Taxonomy" id="3726"/>
    <lineage>
        <taxon>Eukaryota</taxon>
        <taxon>Viridiplantae</taxon>
        <taxon>Streptophyta</taxon>
        <taxon>Embryophyta</taxon>
        <taxon>Tracheophyta</taxon>
        <taxon>Spermatophyta</taxon>
        <taxon>Magnoliopsida</taxon>
        <taxon>eudicotyledons</taxon>
        <taxon>Gunneridae</taxon>
        <taxon>Pentapetalae</taxon>
        <taxon>rosids</taxon>
        <taxon>malvids</taxon>
        <taxon>Brassicales</taxon>
        <taxon>Brassicaceae</taxon>
        <taxon>Brassiceae</taxon>
        <taxon>Raphanus</taxon>
    </lineage>
</organism>
<dbReference type="InterPro" id="IPR000156">
    <property type="entry name" value="Ran_bind_dom"/>
</dbReference>
<feature type="domain" description="RanBD1" evidence="11">
    <location>
        <begin position="220"/>
        <end position="357"/>
    </location>
</feature>
<keyword evidence="8" id="KW-0906">Nuclear pore complex</keyword>
<dbReference type="SUPFAM" id="SSF50729">
    <property type="entry name" value="PH domain-like"/>
    <property type="match status" value="1"/>
</dbReference>
<keyword evidence="4" id="KW-0509">mRNA transport</keyword>
<name>A0A9W3DS94_RAPSA</name>
<evidence type="ECO:0000256" key="6">
    <source>
        <dbReference type="ARBA" id="ARBA00022990"/>
    </source>
</evidence>
<comment type="subcellular location">
    <subcellularLocation>
        <location evidence="1">Nucleus</location>
        <location evidence="1">Nuclear pore complex</location>
    </subcellularLocation>
</comment>